<dbReference type="PANTHER" id="PTHR31071">
    <property type="entry name" value="GB|AAF24581.1"/>
    <property type="match status" value="1"/>
</dbReference>
<feature type="compositionally biased region" description="Basic residues" evidence="2">
    <location>
        <begin position="44"/>
        <end position="53"/>
    </location>
</feature>
<accession>A0A1D1Y8G3</accession>
<sequence length="684" mass="76354">VRRGLPTAKRVVAPCTPVPAWKLDGDVGEAGPSRAPDGAGASHHGGHSKLHHRRRDALPFPVASTAGAGATVSARKLGANLWESQDLVRSSMSRRGARARHHRKEPLADLSDLSPPGRQELAQHAGDLKKHAAASVILHHKLIDRNAHALQPVSPASYNSSMEVAACNQAITPTSSLDLKGRSGYGLKTSMELLRVLNRIWSLEEQHASSISLAKTLKLELEHAQARIQELLQEKLSDRHEIDDLMNQIMEDKLVRKSKEQERIKAAVQSVRDELEEERRLRRLSESFHRKLAKELSKIKSSFLKAVKDLEMEKKAHNLIENLCDEFAKGVREYEQEVRELQQNCDKACDHRCERLVLHISEAWLDGRMQMKLAEAQGDLSERDTIIDRLTSEVETFLQARRINSSNDGVLAQDSIKDTCLRRHSLESIHFNGGVSAPQDFEDEDSVASDSHCFELNVGGNTAERHDDLKLNGIQSVEKLEARKSNATKNMIGSSERCKYQGSSSSQVKLEGRAQSCNGSRTQFMNRVQGIHKRHISRGGKDANQVDIFVPRKSGDDESLKDVQGIEVKRDTTHGANNIIEDSVSETERIRNEYPRDDHKDDSRDAVSCCHHSLTVGRNNSSSDYHSLSCPVQQWNYHNASPDLEMSECSSKLPQGVKENTLKAKLLEARLEGQRARLKACRGS</sequence>
<organism evidence="3">
    <name type="scientific">Anthurium amnicola</name>
    <dbReference type="NCBI Taxonomy" id="1678845"/>
    <lineage>
        <taxon>Eukaryota</taxon>
        <taxon>Viridiplantae</taxon>
        <taxon>Streptophyta</taxon>
        <taxon>Embryophyta</taxon>
        <taxon>Tracheophyta</taxon>
        <taxon>Spermatophyta</taxon>
        <taxon>Magnoliopsida</taxon>
        <taxon>Liliopsida</taxon>
        <taxon>Araceae</taxon>
        <taxon>Pothoideae</taxon>
        <taxon>Potheae</taxon>
        <taxon>Anthurium</taxon>
    </lineage>
</organism>
<evidence type="ECO:0000313" key="3">
    <source>
        <dbReference type="EMBL" id="JAT50904.1"/>
    </source>
</evidence>
<keyword evidence="1" id="KW-0175">Coiled coil</keyword>
<evidence type="ECO:0000256" key="2">
    <source>
        <dbReference type="SAM" id="MobiDB-lite"/>
    </source>
</evidence>
<feature type="region of interest" description="Disordered" evidence="2">
    <location>
        <begin position="18"/>
        <end position="53"/>
    </location>
</feature>
<feature type="coiled-coil region" evidence="1">
    <location>
        <begin position="324"/>
        <end position="351"/>
    </location>
</feature>
<feature type="compositionally biased region" description="Basic residues" evidence="2">
    <location>
        <begin position="95"/>
        <end position="104"/>
    </location>
</feature>
<name>A0A1D1Y8G3_9ARAE</name>
<dbReference type="PANTHER" id="PTHR31071:SF9">
    <property type="entry name" value="INTRACELLULAR PROTEIN TRANSPORT PROTEIN USO1-RELATED"/>
    <property type="match status" value="1"/>
</dbReference>
<dbReference type="InterPro" id="IPR043424">
    <property type="entry name" value="BLT-like"/>
</dbReference>
<dbReference type="AlphaFoldDB" id="A0A1D1Y8G3"/>
<proteinExistence type="predicted"/>
<dbReference type="EMBL" id="GDJX01017032">
    <property type="protein sequence ID" value="JAT50904.1"/>
    <property type="molecule type" value="Transcribed_RNA"/>
</dbReference>
<feature type="non-terminal residue" evidence="3">
    <location>
        <position position="1"/>
    </location>
</feature>
<protein>
    <submittedName>
        <fullName evidence="3">Uncharacterized protein At5g41620</fullName>
    </submittedName>
</protein>
<feature type="coiled-coil region" evidence="1">
    <location>
        <begin position="214"/>
        <end position="281"/>
    </location>
</feature>
<feature type="region of interest" description="Disordered" evidence="2">
    <location>
        <begin position="89"/>
        <end position="116"/>
    </location>
</feature>
<reference evidence="3" key="1">
    <citation type="submission" date="2015-07" db="EMBL/GenBank/DDBJ databases">
        <title>Transcriptome Assembly of Anthurium amnicola.</title>
        <authorList>
            <person name="Suzuki J."/>
        </authorList>
    </citation>
    <scope>NUCLEOTIDE SEQUENCE</scope>
</reference>
<gene>
    <name evidence="3" type="primary">At5g41620_1</name>
    <name evidence="3" type="ORF">g.48546</name>
</gene>
<evidence type="ECO:0000256" key="1">
    <source>
        <dbReference type="SAM" id="Coils"/>
    </source>
</evidence>